<feature type="binding site" evidence="14">
    <location>
        <position position="179"/>
    </location>
    <ligand>
        <name>substrate</name>
    </ligand>
</feature>
<gene>
    <name evidence="10 15" type="primary">rpe</name>
    <name evidence="15" type="ORF">G7Y31_06200</name>
</gene>
<feature type="binding site" evidence="10 14">
    <location>
        <position position="9"/>
    </location>
    <ligand>
        <name>substrate</name>
    </ligand>
</feature>
<keyword evidence="9 10" id="KW-0413">Isomerase</keyword>
<keyword evidence="10 11" id="KW-0119">Carbohydrate metabolism</keyword>
<evidence type="ECO:0000256" key="13">
    <source>
        <dbReference type="PIRSR" id="PIRSR001461-2"/>
    </source>
</evidence>
<comment type="catalytic activity">
    <reaction evidence="1 10 11">
        <text>D-ribulose 5-phosphate = D-xylulose 5-phosphate</text>
        <dbReference type="Rhea" id="RHEA:13677"/>
        <dbReference type="ChEBI" id="CHEBI:57737"/>
        <dbReference type="ChEBI" id="CHEBI:58121"/>
        <dbReference type="EC" id="5.1.3.1"/>
    </reaction>
</comment>
<feature type="binding site" evidence="10 14">
    <location>
        <begin position="199"/>
        <end position="200"/>
    </location>
    <ligand>
        <name>substrate</name>
    </ligand>
</feature>
<dbReference type="InterPro" id="IPR026019">
    <property type="entry name" value="Ribul_P_3_epim"/>
</dbReference>
<keyword evidence="13" id="KW-0862">Zinc</keyword>
<dbReference type="HAMAP" id="MF_02227">
    <property type="entry name" value="RPE"/>
    <property type="match status" value="1"/>
</dbReference>
<feature type="binding site" evidence="10 13">
    <location>
        <position position="177"/>
    </location>
    <ligand>
        <name>a divalent metal cation</name>
        <dbReference type="ChEBI" id="CHEBI:60240"/>
    </ligand>
</feature>
<sequence length="224" mass="24123">MANPIIAPSILAAEFTRLGEEVKAVANADWIHVDIMDGHFVPNLSFGPDITRAVDEVTDQVLDVHLMIENPGRWIEAYAKAGADCIIFHVEAVDSVAGAIQLARDIRALGVRAGFSIKPATPVEQWLDLLEECDLALVMSVEPGFGGQKFMPEMVEKVRTLRAEIDRRGLHTVIEIDGGISAETIRVAAEAGCDAFVAGSAVFKHSEPAAKAAAVEELRRLATV</sequence>
<dbReference type="SUPFAM" id="SSF51366">
    <property type="entry name" value="Ribulose-phoshate binding barrel"/>
    <property type="match status" value="1"/>
</dbReference>
<comment type="pathway">
    <text evidence="10">Carbohydrate degradation.</text>
</comment>
<proteinExistence type="inferred from homology"/>
<keyword evidence="13" id="KW-0464">Manganese</keyword>
<dbReference type="AlphaFoldDB" id="A0A7T0KD62"/>
<comment type="similarity">
    <text evidence="6 10 11">Belongs to the ribulose-phosphate 3-epimerase family.</text>
</comment>
<dbReference type="GO" id="GO:0006098">
    <property type="term" value="P:pentose-phosphate shunt"/>
    <property type="evidence" value="ECO:0007669"/>
    <property type="project" value="UniProtKB-UniRule"/>
</dbReference>
<dbReference type="GO" id="GO:0004750">
    <property type="term" value="F:D-ribulose-phosphate 3-epimerase activity"/>
    <property type="evidence" value="ECO:0007669"/>
    <property type="project" value="UniProtKB-UniRule"/>
</dbReference>
<comment type="cofactor">
    <cofactor evidence="4">
        <name>Zn(2+)</name>
        <dbReference type="ChEBI" id="CHEBI:29105"/>
    </cofactor>
</comment>
<dbReference type="Proteomes" id="UP000594681">
    <property type="component" value="Chromosome"/>
</dbReference>
<comment type="cofactor">
    <cofactor evidence="2">
        <name>Mn(2+)</name>
        <dbReference type="ChEBI" id="CHEBI:29035"/>
    </cofactor>
</comment>
<feature type="active site" description="Proton acceptor" evidence="10 12">
    <location>
        <position position="34"/>
    </location>
</feature>
<dbReference type="GO" id="GO:0019323">
    <property type="term" value="P:pentose catabolic process"/>
    <property type="evidence" value="ECO:0007669"/>
    <property type="project" value="UniProtKB-UniRule"/>
</dbReference>
<feature type="binding site" evidence="10 14">
    <location>
        <position position="65"/>
    </location>
    <ligand>
        <name>substrate</name>
    </ligand>
</feature>
<feature type="binding site" evidence="10">
    <location>
        <begin position="177"/>
        <end position="179"/>
    </location>
    <ligand>
        <name>substrate</name>
    </ligand>
</feature>
<dbReference type="NCBIfam" id="TIGR01163">
    <property type="entry name" value="rpe"/>
    <property type="match status" value="1"/>
</dbReference>
<dbReference type="EC" id="5.1.3.1" evidence="7 10"/>
<evidence type="ECO:0000313" key="15">
    <source>
        <dbReference type="EMBL" id="QPK78191.1"/>
    </source>
</evidence>
<name>A0A7T0KD62_9CORY</name>
<comment type="cofactor">
    <cofactor evidence="3">
        <name>Co(2+)</name>
        <dbReference type="ChEBI" id="CHEBI:48828"/>
    </cofactor>
</comment>
<feature type="binding site" evidence="10 14">
    <location>
        <begin position="144"/>
        <end position="147"/>
    </location>
    <ligand>
        <name>substrate</name>
    </ligand>
</feature>
<dbReference type="KEGG" id="cliz:G7Y31_06200"/>
<dbReference type="GO" id="GO:0005737">
    <property type="term" value="C:cytoplasm"/>
    <property type="evidence" value="ECO:0007669"/>
    <property type="project" value="UniProtKB-ARBA"/>
</dbReference>
<dbReference type="CDD" id="cd00429">
    <property type="entry name" value="RPE"/>
    <property type="match status" value="1"/>
</dbReference>
<evidence type="ECO:0000256" key="1">
    <source>
        <dbReference type="ARBA" id="ARBA00001782"/>
    </source>
</evidence>
<evidence type="ECO:0000256" key="2">
    <source>
        <dbReference type="ARBA" id="ARBA00001936"/>
    </source>
</evidence>
<evidence type="ECO:0000256" key="11">
    <source>
        <dbReference type="PIRNR" id="PIRNR001461"/>
    </source>
</evidence>
<keyword evidence="13" id="KW-0170">Cobalt</keyword>
<dbReference type="Pfam" id="PF00834">
    <property type="entry name" value="Ribul_P_3_epim"/>
    <property type="match status" value="1"/>
</dbReference>
<organism evidence="15 16">
    <name type="scientific">Corynebacterium lizhenjunii</name>
    <dbReference type="NCBI Taxonomy" id="2709394"/>
    <lineage>
        <taxon>Bacteria</taxon>
        <taxon>Bacillati</taxon>
        <taxon>Actinomycetota</taxon>
        <taxon>Actinomycetes</taxon>
        <taxon>Mycobacteriales</taxon>
        <taxon>Corynebacteriaceae</taxon>
        <taxon>Corynebacterium</taxon>
    </lineage>
</organism>
<dbReference type="GO" id="GO:0046872">
    <property type="term" value="F:metal ion binding"/>
    <property type="evidence" value="ECO:0007669"/>
    <property type="project" value="UniProtKB-UniRule"/>
</dbReference>
<dbReference type="PIRSF" id="PIRSF001461">
    <property type="entry name" value="RPE"/>
    <property type="match status" value="1"/>
</dbReference>
<evidence type="ECO:0000256" key="14">
    <source>
        <dbReference type="PIRSR" id="PIRSR001461-3"/>
    </source>
</evidence>
<dbReference type="EMBL" id="CP064954">
    <property type="protein sequence ID" value="QPK78191.1"/>
    <property type="molecule type" value="Genomic_DNA"/>
</dbReference>
<dbReference type="PROSITE" id="PS01085">
    <property type="entry name" value="RIBUL_P_3_EPIMER_1"/>
    <property type="match status" value="1"/>
</dbReference>
<evidence type="ECO:0000256" key="8">
    <source>
        <dbReference type="ARBA" id="ARBA00022723"/>
    </source>
</evidence>
<comment type="cofactor">
    <cofactor evidence="5">
        <name>Fe(2+)</name>
        <dbReference type="ChEBI" id="CHEBI:29033"/>
    </cofactor>
</comment>
<feature type="active site" description="Proton donor" evidence="10 12">
    <location>
        <position position="177"/>
    </location>
</feature>
<keyword evidence="16" id="KW-1185">Reference proteome</keyword>
<feature type="binding site" evidence="10 13">
    <location>
        <position position="65"/>
    </location>
    <ligand>
        <name>a divalent metal cation</name>
        <dbReference type="ChEBI" id="CHEBI:60240"/>
    </ligand>
</feature>
<accession>A0A7T0KD62</accession>
<reference evidence="15 16" key="1">
    <citation type="submission" date="2020-11" db="EMBL/GenBank/DDBJ databases">
        <title>Corynebacterium sp. ZJ-599.</title>
        <authorList>
            <person name="Zhou J."/>
        </authorList>
    </citation>
    <scope>NUCLEOTIDE SEQUENCE [LARGE SCALE GENOMIC DNA]</scope>
    <source>
        <strain evidence="15 16">ZJ-599</strain>
    </source>
</reference>
<keyword evidence="8 10" id="KW-0479">Metal-binding</keyword>
<dbReference type="InterPro" id="IPR011060">
    <property type="entry name" value="RibuloseP-bd_barrel"/>
</dbReference>
<evidence type="ECO:0000256" key="9">
    <source>
        <dbReference type="ARBA" id="ARBA00023235"/>
    </source>
</evidence>
<dbReference type="RefSeq" id="WP_165008190.1">
    <property type="nucleotide sequence ID" value="NZ_CP064954.1"/>
</dbReference>
<dbReference type="NCBIfam" id="NF004076">
    <property type="entry name" value="PRK05581.1-4"/>
    <property type="match status" value="1"/>
</dbReference>
<dbReference type="FunFam" id="3.20.20.70:FF:000004">
    <property type="entry name" value="Ribulose-phosphate 3-epimerase"/>
    <property type="match status" value="1"/>
</dbReference>
<feature type="binding site" evidence="10 13">
    <location>
        <position position="32"/>
    </location>
    <ligand>
        <name>a divalent metal cation</name>
        <dbReference type="ChEBI" id="CHEBI:60240"/>
    </ligand>
</feature>
<evidence type="ECO:0000256" key="5">
    <source>
        <dbReference type="ARBA" id="ARBA00001954"/>
    </source>
</evidence>
<dbReference type="PROSITE" id="PS01086">
    <property type="entry name" value="RIBUL_P_3_EPIMER_2"/>
    <property type="match status" value="1"/>
</dbReference>
<evidence type="ECO:0000256" key="3">
    <source>
        <dbReference type="ARBA" id="ARBA00001941"/>
    </source>
</evidence>
<evidence type="ECO:0000256" key="12">
    <source>
        <dbReference type="PIRSR" id="PIRSR001461-1"/>
    </source>
</evidence>
<evidence type="ECO:0000256" key="6">
    <source>
        <dbReference type="ARBA" id="ARBA00009541"/>
    </source>
</evidence>
<evidence type="ECO:0000313" key="16">
    <source>
        <dbReference type="Proteomes" id="UP000594681"/>
    </source>
</evidence>
<dbReference type="InterPro" id="IPR013785">
    <property type="entry name" value="Aldolase_TIM"/>
</dbReference>
<dbReference type="InterPro" id="IPR000056">
    <property type="entry name" value="Ribul_P_3_epim-like"/>
</dbReference>
<evidence type="ECO:0000256" key="7">
    <source>
        <dbReference type="ARBA" id="ARBA00013188"/>
    </source>
</evidence>
<protein>
    <recommendedName>
        <fullName evidence="7 10">Ribulose-phosphate 3-epimerase</fullName>
        <ecNumber evidence="7 10">5.1.3.1</ecNumber>
    </recommendedName>
</protein>
<evidence type="ECO:0000256" key="4">
    <source>
        <dbReference type="ARBA" id="ARBA00001947"/>
    </source>
</evidence>
<dbReference type="PANTHER" id="PTHR11749">
    <property type="entry name" value="RIBULOSE-5-PHOSPHATE-3-EPIMERASE"/>
    <property type="match status" value="1"/>
</dbReference>
<comment type="function">
    <text evidence="10">Catalyzes the reversible epimerization of D-ribulose 5-phosphate to D-xylulose 5-phosphate.</text>
</comment>
<dbReference type="Gene3D" id="3.20.20.70">
    <property type="entry name" value="Aldolase class I"/>
    <property type="match status" value="1"/>
</dbReference>
<comment type="cofactor">
    <cofactor evidence="10 13">
        <name>a divalent metal cation</name>
        <dbReference type="ChEBI" id="CHEBI:60240"/>
    </cofactor>
    <text evidence="10 13">Binds 1 divalent metal cation per subunit.</text>
</comment>
<evidence type="ECO:0000256" key="10">
    <source>
        <dbReference type="HAMAP-Rule" id="MF_02227"/>
    </source>
</evidence>
<feature type="binding site" evidence="10 13">
    <location>
        <position position="34"/>
    </location>
    <ligand>
        <name>a divalent metal cation</name>
        <dbReference type="ChEBI" id="CHEBI:60240"/>
    </ligand>
</feature>